<feature type="region of interest" description="Disordered" evidence="1">
    <location>
        <begin position="58"/>
        <end position="91"/>
    </location>
</feature>
<evidence type="ECO:0000313" key="3">
    <source>
        <dbReference type="Proteomes" id="UP001054945"/>
    </source>
</evidence>
<protein>
    <submittedName>
        <fullName evidence="2">Uncharacterized protein</fullName>
    </submittedName>
</protein>
<sequence>MDVTDKRCGWDISTKSATGLGCGDHSKSTFCRERKKKSIQKRKQNCNRHSIPFQHSVQATPNRHMPDPVRGRMKRARTNSTGTLQSGKPTASDTSFVLVHFPHSSPQEFCPVDPNHS</sequence>
<evidence type="ECO:0000313" key="2">
    <source>
        <dbReference type="EMBL" id="GIX93613.1"/>
    </source>
</evidence>
<feature type="compositionally biased region" description="Polar residues" evidence="1">
    <location>
        <begin position="78"/>
        <end position="91"/>
    </location>
</feature>
<gene>
    <name evidence="2" type="ORF">CEXT_215711</name>
</gene>
<dbReference type="EMBL" id="BPLR01004276">
    <property type="protein sequence ID" value="GIX93613.1"/>
    <property type="molecule type" value="Genomic_DNA"/>
</dbReference>
<name>A0AAV4P9D4_CAEEX</name>
<organism evidence="2 3">
    <name type="scientific">Caerostris extrusa</name>
    <name type="common">Bark spider</name>
    <name type="synonym">Caerostris bankana</name>
    <dbReference type="NCBI Taxonomy" id="172846"/>
    <lineage>
        <taxon>Eukaryota</taxon>
        <taxon>Metazoa</taxon>
        <taxon>Ecdysozoa</taxon>
        <taxon>Arthropoda</taxon>
        <taxon>Chelicerata</taxon>
        <taxon>Arachnida</taxon>
        <taxon>Araneae</taxon>
        <taxon>Araneomorphae</taxon>
        <taxon>Entelegynae</taxon>
        <taxon>Araneoidea</taxon>
        <taxon>Araneidae</taxon>
        <taxon>Caerostris</taxon>
    </lineage>
</organism>
<dbReference type="AlphaFoldDB" id="A0AAV4P9D4"/>
<evidence type="ECO:0000256" key="1">
    <source>
        <dbReference type="SAM" id="MobiDB-lite"/>
    </source>
</evidence>
<keyword evidence="3" id="KW-1185">Reference proteome</keyword>
<proteinExistence type="predicted"/>
<accession>A0AAV4P9D4</accession>
<reference evidence="2 3" key="1">
    <citation type="submission" date="2021-06" db="EMBL/GenBank/DDBJ databases">
        <title>Caerostris extrusa draft genome.</title>
        <authorList>
            <person name="Kono N."/>
            <person name="Arakawa K."/>
        </authorList>
    </citation>
    <scope>NUCLEOTIDE SEQUENCE [LARGE SCALE GENOMIC DNA]</scope>
</reference>
<comment type="caution">
    <text evidence="2">The sequence shown here is derived from an EMBL/GenBank/DDBJ whole genome shotgun (WGS) entry which is preliminary data.</text>
</comment>
<dbReference type="Proteomes" id="UP001054945">
    <property type="component" value="Unassembled WGS sequence"/>
</dbReference>